<proteinExistence type="predicted"/>
<gene>
    <name evidence="1" type="ORF">PODLI_1B001307</name>
</gene>
<keyword evidence="2" id="KW-1185">Reference proteome</keyword>
<organism evidence="1 2">
    <name type="scientific">Podarcis lilfordi</name>
    <name type="common">Lilford's wall lizard</name>
    <dbReference type="NCBI Taxonomy" id="74358"/>
    <lineage>
        <taxon>Eukaryota</taxon>
        <taxon>Metazoa</taxon>
        <taxon>Chordata</taxon>
        <taxon>Craniata</taxon>
        <taxon>Vertebrata</taxon>
        <taxon>Euteleostomi</taxon>
        <taxon>Lepidosauria</taxon>
        <taxon>Squamata</taxon>
        <taxon>Bifurcata</taxon>
        <taxon>Unidentata</taxon>
        <taxon>Episquamata</taxon>
        <taxon>Laterata</taxon>
        <taxon>Lacertibaenia</taxon>
        <taxon>Lacertidae</taxon>
        <taxon>Podarcis</taxon>
    </lineage>
</organism>
<evidence type="ECO:0000313" key="1">
    <source>
        <dbReference type="EMBL" id="CAI5771801.1"/>
    </source>
</evidence>
<reference evidence="1" key="1">
    <citation type="submission" date="2022-12" db="EMBL/GenBank/DDBJ databases">
        <authorList>
            <person name="Alioto T."/>
            <person name="Alioto T."/>
            <person name="Gomez Garrido J."/>
        </authorList>
    </citation>
    <scope>NUCLEOTIDE SEQUENCE</scope>
</reference>
<name>A0AA35K4V6_9SAUR</name>
<sequence length="141" mass="15997">MAMTGQLPICAVLAPSIPASTLCSEWQLSDELWFNGQSPLPWGGGIRDGMEPMEVLVPEASFWLHVRCLQNLKSNEEQAQGGKRWDQLSCDIPRSLVLSWFQRREFQKPGRVEEFLRRGTWCQALPGFEEQQSCFSSCFAS</sequence>
<dbReference type="AlphaFoldDB" id="A0AA35K4V6"/>
<accession>A0AA35K4V6</accession>
<evidence type="ECO:0000313" key="2">
    <source>
        <dbReference type="Proteomes" id="UP001178461"/>
    </source>
</evidence>
<protein>
    <submittedName>
        <fullName evidence="1">Uncharacterized protein</fullName>
    </submittedName>
</protein>
<dbReference type="EMBL" id="OX395129">
    <property type="protein sequence ID" value="CAI5771801.1"/>
    <property type="molecule type" value="Genomic_DNA"/>
</dbReference>
<dbReference type="Proteomes" id="UP001178461">
    <property type="component" value="Chromosome 4"/>
</dbReference>